<dbReference type="Gene3D" id="3.40.50.150">
    <property type="entry name" value="Vaccinia Virus protein VP39"/>
    <property type="match status" value="1"/>
</dbReference>
<dbReference type="InterPro" id="IPR029063">
    <property type="entry name" value="SAM-dependent_MTases_sf"/>
</dbReference>
<evidence type="ECO:0000256" key="1">
    <source>
        <dbReference type="ARBA" id="ARBA00022603"/>
    </source>
</evidence>
<keyword evidence="3 5" id="KW-0831">Ubiquinone biosynthesis</keyword>
<comment type="subcellular location">
    <subcellularLocation>
        <location evidence="5">Mitochondrion inner membrane</location>
        <topology evidence="5">Peripheral membrane protein</topology>
        <orientation evidence="5">Matrix side</orientation>
    </subcellularLocation>
</comment>
<dbReference type="InterPro" id="IPR010233">
    <property type="entry name" value="UbiG_MeTrfase"/>
</dbReference>
<proteinExistence type="inferred from homology"/>
<evidence type="ECO:0000256" key="4">
    <source>
        <dbReference type="ARBA" id="ARBA00022691"/>
    </source>
</evidence>
<dbReference type="AlphaFoldDB" id="A0A3P8AJT9"/>
<dbReference type="OrthoDB" id="3265906at2759"/>
<dbReference type="PANTHER" id="PTHR43464:SF19">
    <property type="entry name" value="UBIQUINONE BIOSYNTHESIS O-METHYLTRANSFERASE, MITOCHONDRIAL"/>
    <property type="match status" value="1"/>
</dbReference>
<gene>
    <name evidence="6" type="ORF">SBAD_LOCUS6782</name>
</gene>
<keyword evidence="2 5" id="KW-0808">Transferase</keyword>
<comment type="catalytic activity">
    <reaction evidence="5">
        <text>a 3-demethylubiquinone + S-adenosyl-L-methionine = a ubiquinone + S-adenosyl-L-homocysteine</text>
        <dbReference type="Rhea" id="RHEA:81215"/>
        <dbReference type="Rhea" id="RHEA-COMP:9565"/>
        <dbReference type="Rhea" id="RHEA-COMP:19654"/>
        <dbReference type="ChEBI" id="CHEBI:16389"/>
        <dbReference type="ChEBI" id="CHEBI:57856"/>
        <dbReference type="ChEBI" id="CHEBI:59789"/>
        <dbReference type="ChEBI" id="CHEBI:231825"/>
    </reaction>
</comment>
<comment type="cofactor">
    <cofactor evidence="5">
        <name>Mg(2+)</name>
        <dbReference type="ChEBI" id="CHEBI:18420"/>
    </cofactor>
</comment>
<comment type="pathway">
    <text evidence="5">Cofactor biosynthesis; ubiquinone biosynthesis.</text>
</comment>
<dbReference type="CDD" id="cd02440">
    <property type="entry name" value="AdoMet_MTases"/>
    <property type="match status" value="1"/>
</dbReference>
<dbReference type="EC" id="2.1.1.-" evidence="5"/>
<feature type="binding site" evidence="5">
    <location>
        <position position="132"/>
    </location>
    <ligand>
        <name>S-adenosyl-L-methionine</name>
        <dbReference type="ChEBI" id="CHEBI:59789"/>
    </ligand>
</feature>
<protein>
    <recommendedName>
        <fullName evidence="5">Ubiquinone biosynthesis O-methyltransferase, mitochondrial</fullName>
    </recommendedName>
    <alternativeName>
        <fullName evidence="5">3-demethylubiquinol 3-O-methyltransferase</fullName>
        <ecNumber evidence="5">2.1.1.64</ecNumber>
    </alternativeName>
    <alternativeName>
        <fullName evidence="5">3-demethylubiquinone 3-O-methyltransferase</fullName>
        <ecNumber evidence="5">2.1.1.-</ecNumber>
    </alternativeName>
    <alternativeName>
        <fullName evidence="5">Polyprenyldihydroxybenzoate methyltransferase</fullName>
        <ecNumber evidence="5">2.1.1.114</ecNumber>
    </alternativeName>
</protein>
<dbReference type="GO" id="GO:0046872">
    <property type="term" value="F:metal ion binding"/>
    <property type="evidence" value="ECO:0007669"/>
    <property type="project" value="UniProtKB-KW"/>
</dbReference>
<dbReference type="EMBL" id="UZAM01010041">
    <property type="protein sequence ID" value="VDP10811.1"/>
    <property type="molecule type" value="Genomic_DNA"/>
</dbReference>
<dbReference type="GO" id="GO:0120537">
    <property type="term" value="F:3-demethylubiquinone 3-O-methyltransferase activity"/>
    <property type="evidence" value="ECO:0007669"/>
    <property type="project" value="RHEA"/>
</dbReference>
<comment type="subunit">
    <text evidence="5">Component of a multi-subunit COQ enzyme complex.</text>
</comment>
<name>A0A3P8AJT9_9BILA</name>
<evidence type="ECO:0000313" key="7">
    <source>
        <dbReference type="Proteomes" id="UP000270296"/>
    </source>
</evidence>
<comment type="function">
    <text evidence="5">O-methyltransferase required for two non-consecutive steps during ubiquinone biosynthesis. Catalyzes the 2 O-methylation of 3,4-dihydroxy-5-(all-trans-polyprenyl)benzoic acid into 4-hydroxy-3-methoxy-5-(all-trans-polyprenyl)benzoic acid. Also catalyzes the last step of ubiquinone biosynthesis by mediating methylation of 3-demethylubiquinone into ubiquinone. Also able to mediate the methylation of 3-demethylubiquinol into ubiquinol.</text>
</comment>
<comment type="catalytic activity">
    <reaction evidence="5">
        <text>a 3-demethylubiquinol + S-adenosyl-L-methionine = a ubiquinol + S-adenosyl-L-homocysteine + H(+)</text>
        <dbReference type="Rhea" id="RHEA:44380"/>
        <dbReference type="Rhea" id="RHEA-COMP:9566"/>
        <dbReference type="Rhea" id="RHEA-COMP:10914"/>
        <dbReference type="ChEBI" id="CHEBI:15378"/>
        <dbReference type="ChEBI" id="CHEBI:17976"/>
        <dbReference type="ChEBI" id="CHEBI:57856"/>
        <dbReference type="ChEBI" id="CHEBI:59789"/>
        <dbReference type="ChEBI" id="CHEBI:84422"/>
        <dbReference type="EC" id="2.1.1.64"/>
    </reaction>
</comment>
<keyword evidence="1 5" id="KW-0489">Methyltransferase</keyword>
<keyword evidence="5" id="KW-0460">Magnesium</keyword>
<dbReference type="GO" id="GO:0031314">
    <property type="term" value="C:extrinsic component of mitochondrial inner membrane"/>
    <property type="evidence" value="ECO:0007669"/>
    <property type="project" value="UniProtKB-UniRule"/>
</dbReference>
<dbReference type="Pfam" id="PF13489">
    <property type="entry name" value="Methyltransf_23"/>
    <property type="match status" value="1"/>
</dbReference>
<dbReference type="PANTHER" id="PTHR43464">
    <property type="entry name" value="METHYLTRANSFERASE"/>
    <property type="match status" value="1"/>
</dbReference>
<accession>A0A3P8AJT9</accession>
<evidence type="ECO:0000256" key="5">
    <source>
        <dbReference type="HAMAP-Rule" id="MF_03190"/>
    </source>
</evidence>
<feature type="binding site" evidence="5">
    <location>
        <position position="166"/>
    </location>
    <ligand>
        <name>S-adenosyl-L-methionine</name>
        <dbReference type="ChEBI" id="CHEBI:59789"/>
    </ligand>
</feature>
<feature type="binding site" evidence="5">
    <location>
        <position position="187"/>
    </location>
    <ligand>
        <name>S-adenosyl-L-methionine</name>
        <dbReference type="ChEBI" id="CHEBI:59789"/>
    </ligand>
</feature>
<dbReference type="Proteomes" id="UP000270296">
    <property type="component" value="Unassembled WGS sequence"/>
</dbReference>
<reference evidence="6 7" key="1">
    <citation type="submission" date="2018-11" db="EMBL/GenBank/DDBJ databases">
        <authorList>
            <consortium name="Pathogen Informatics"/>
        </authorList>
    </citation>
    <scope>NUCLEOTIDE SEQUENCE [LARGE SCALE GENOMIC DNA]</scope>
</reference>
<keyword evidence="5" id="KW-0999">Mitochondrion inner membrane</keyword>
<dbReference type="EC" id="2.1.1.114" evidence="5"/>
<dbReference type="NCBIfam" id="TIGR01983">
    <property type="entry name" value="UbiG"/>
    <property type="match status" value="1"/>
</dbReference>
<comment type="similarity">
    <text evidence="5">Belongs to the class I-like SAM-binding methyltransferase superfamily. UbiG/COQ3 family.</text>
</comment>
<evidence type="ECO:0000256" key="3">
    <source>
        <dbReference type="ARBA" id="ARBA00022688"/>
    </source>
</evidence>
<feature type="binding site" evidence="5">
    <location>
        <position position="238"/>
    </location>
    <ligand>
        <name>Mg(2+)</name>
        <dbReference type="ChEBI" id="CHEBI:18420"/>
    </ligand>
</feature>
<keyword evidence="7" id="KW-1185">Reference proteome</keyword>
<keyword evidence="5" id="KW-0479">Metal-binding</keyword>
<sequence length="347" mass="40023">MLFCKNYFQCYSYFRVRYIPTLNDDYRLGYSDRQVKDAIRAQISKHAHIRDPRVIDILAHRAEIELEEVKFSATPSHTLYNVLFPENLCPKPTDFLSNTIDDKNLSRFRELCNEWWKEDGVFRLLLSMNQLRIPWIRENVMLHRLKTVSFDSERAPLRGVSILDVGCGGGFLSEALARIGATVTGLDAEEQNIQVARIHQTFDKSIEKNLNYVCGTVEKFLTEGIERFDVLVASEVVEHVNHVPQFVKSCIDIVKPGGLLFFTTINRTFLSWLLGIQVAEKVLSLVPKGVHEWKKFVPPDDLRSLLESNNCKVQMISGMLPNPFTNHWCWTKLQEVNYALYAIKNNP</sequence>
<dbReference type="HAMAP" id="MF_00472">
    <property type="entry name" value="UbiG"/>
    <property type="match status" value="1"/>
</dbReference>
<dbReference type="GO" id="GO:0061542">
    <property type="term" value="F:3-demethylubiquinol 3-O-methyltransferase activity"/>
    <property type="evidence" value="ECO:0007669"/>
    <property type="project" value="UniProtKB-UniRule"/>
</dbReference>
<organism evidence="6 7">
    <name type="scientific">Soboliphyme baturini</name>
    <dbReference type="NCBI Taxonomy" id="241478"/>
    <lineage>
        <taxon>Eukaryota</taxon>
        <taxon>Metazoa</taxon>
        <taxon>Ecdysozoa</taxon>
        <taxon>Nematoda</taxon>
        <taxon>Enoplea</taxon>
        <taxon>Dorylaimia</taxon>
        <taxon>Dioctophymatida</taxon>
        <taxon>Dioctophymatoidea</taxon>
        <taxon>Soboliphymatidae</taxon>
        <taxon>Soboliphyme</taxon>
    </lineage>
</organism>
<keyword evidence="5" id="KW-0496">Mitochondrion</keyword>
<dbReference type="GO" id="GO:0032259">
    <property type="term" value="P:methylation"/>
    <property type="evidence" value="ECO:0007669"/>
    <property type="project" value="UniProtKB-KW"/>
</dbReference>
<comment type="catalytic activity">
    <reaction evidence="5">
        <text>a 3,4-dihydroxy-5-(all-trans-polyprenyl)benzoate + S-adenosyl-L-methionine = a 4-hydroxy-3-methoxy-5-(all-trans-polyprenyl)benzoate + S-adenosyl-L-homocysteine + H(+)</text>
        <dbReference type="Rhea" id="RHEA:44452"/>
        <dbReference type="Rhea" id="RHEA-COMP:10930"/>
        <dbReference type="Rhea" id="RHEA-COMP:10931"/>
        <dbReference type="ChEBI" id="CHEBI:15378"/>
        <dbReference type="ChEBI" id="CHEBI:57856"/>
        <dbReference type="ChEBI" id="CHEBI:59789"/>
        <dbReference type="ChEBI" id="CHEBI:64694"/>
        <dbReference type="ChEBI" id="CHEBI:84443"/>
        <dbReference type="EC" id="2.1.1.114"/>
    </reaction>
</comment>
<feature type="binding site" evidence="5">
    <location>
        <position position="234"/>
    </location>
    <ligand>
        <name>S-adenosyl-L-methionine</name>
        <dbReference type="ChEBI" id="CHEBI:59789"/>
    </ligand>
</feature>
<dbReference type="SUPFAM" id="SSF53335">
    <property type="entry name" value="S-adenosyl-L-methionine-dependent methyltransferases"/>
    <property type="match status" value="1"/>
</dbReference>
<dbReference type="GO" id="GO:0010420">
    <property type="term" value="F:polyprenyldihydroxybenzoate methyltransferase activity"/>
    <property type="evidence" value="ECO:0007669"/>
    <property type="project" value="UniProtKB-UniRule"/>
</dbReference>
<feature type="binding site" evidence="5">
    <location>
        <position position="235"/>
    </location>
    <ligand>
        <name>Mg(2+)</name>
        <dbReference type="ChEBI" id="CHEBI:18420"/>
    </ligand>
</feature>
<feature type="binding site" evidence="5">
    <location>
        <position position="239"/>
    </location>
    <ligand>
        <name>Mg(2+)</name>
        <dbReference type="ChEBI" id="CHEBI:18420"/>
    </ligand>
</feature>
<dbReference type="EC" id="2.1.1.64" evidence="5"/>
<keyword evidence="5" id="KW-0472">Membrane</keyword>
<evidence type="ECO:0000256" key="2">
    <source>
        <dbReference type="ARBA" id="ARBA00022679"/>
    </source>
</evidence>
<dbReference type="UniPathway" id="UPA00232"/>
<evidence type="ECO:0000313" key="6">
    <source>
        <dbReference type="EMBL" id="VDP10811.1"/>
    </source>
</evidence>
<keyword evidence="4 5" id="KW-0949">S-adenosyl-L-methionine</keyword>